<gene>
    <name evidence="21" type="ORF">WN48_09101</name>
</gene>
<dbReference type="PRINTS" id="PR00109">
    <property type="entry name" value="TYRKINASE"/>
</dbReference>
<dbReference type="GO" id="GO:0043066">
    <property type="term" value="P:negative regulation of apoptotic process"/>
    <property type="evidence" value="ECO:0007669"/>
    <property type="project" value="TreeGrafter"/>
</dbReference>
<evidence type="ECO:0000256" key="4">
    <source>
        <dbReference type="ARBA" id="ARBA00022553"/>
    </source>
</evidence>
<keyword evidence="13 21" id="KW-0675">Receptor</keyword>
<dbReference type="SMART" id="SM00261">
    <property type="entry name" value="FU"/>
    <property type="match status" value="7"/>
</dbReference>
<dbReference type="Pfam" id="PF01030">
    <property type="entry name" value="Recep_L_domain"/>
    <property type="match status" value="2"/>
</dbReference>
<evidence type="ECO:0000256" key="7">
    <source>
        <dbReference type="ARBA" id="ARBA00022741"/>
    </source>
</evidence>
<dbReference type="InterPro" id="IPR020635">
    <property type="entry name" value="Tyr_kinase_cat_dom"/>
</dbReference>
<feature type="binding site" evidence="17">
    <location>
        <position position="1119"/>
    </location>
    <ligand>
        <name>ATP</name>
        <dbReference type="ChEBI" id="CHEBI:30616"/>
    </ligand>
</feature>
<evidence type="ECO:0000256" key="9">
    <source>
        <dbReference type="ARBA" id="ARBA00022840"/>
    </source>
</evidence>
<evidence type="ECO:0000256" key="17">
    <source>
        <dbReference type="PROSITE-ProRule" id="PRU10141"/>
    </source>
</evidence>
<dbReference type="GO" id="GO:0009925">
    <property type="term" value="C:basal plasma membrane"/>
    <property type="evidence" value="ECO:0007669"/>
    <property type="project" value="TreeGrafter"/>
</dbReference>
<dbReference type="EMBL" id="KQ765917">
    <property type="protein sequence ID" value="OAD53778.1"/>
    <property type="molecule type" value="Genomic_DNA"/>
</dbReference>
<keyword evidence="8" id="KW-0418">Kinase</keyword>
<dbReference type="InterPro" id="IPR000494">
    <property type="entry name" value="Rcpt_L-dom"/>
</dbReference>
<feature type="region of interest" description="Disordered" evidence="18">
    <location>
        <begin position="1553"/>
        <end position="1593"/>
    </location>
</feature>
<dbReference type="PANTHER" id="PTHR24416">
    <property type="entry name" value="TYROSINE-PROTEIN KINASE RECEPTOR"/>
    <property type="match status" value="1"/>
</dbReference>
<evidence type="ECO:0000256" key="5">
    <source>
        <dbReference type="ARBA" id="ARBA00022679"/>
    </source>
</evidence>
<comment type="catalytic activity">
    <reaction evidence="15">
        <text>L-tyrosyl-[protein] + ATP = O-phospho-L-tyrosyl-[protein] + ADP + H(+)</text>
        <dbReference type="Rhea" id="RHEA:10596"/>
        <dbReference type="Rhea" id="RHEA-COMP:10136"/>
        <dbReference type="Rhea" id="RHEA-COMP:20101"/>
        <dbReference type="ChEBI" id="CHEBI:15378"/>
        <dbReference type="ChEBI" id="CHEBI:30616"/>
        <dbReference type="ChEBI" id="CHEBI:46858"/>
        <dbReference type="ChEBI" id="CHEBI:61978"/>
        <dbReference type="ChEBI" id="CHEBI:456216"/>
        <dbReference type="EC" id="2.7.10.1"/>
    </reaction>
</comment>
<dbReference type="Pfam" id="PF14843">
    <property type="entry name" value="GF_recep_IV"/>
    <property type="match status" value="1"/>
</dbReference>
<evidence type="ECO:0000259" key="20">
    <source>
        <dbReference type="PROSITE" id="PS50011"/>
    </source>
</evidence>
<evidence type="ECO:0000313" key="22">
    <source>
        <dbReference type="Proteomes" id="UP000250275"/>
    </source>
</evidence>
<evidence type="ECO:0000256" key="19">
    <source>
        <dbReference type="SAM" id="Phobius"/>
    </source>
</evidence>
<dbReference type="CDD" id="cd00064">
    <property type="entry name" value="FU"/>
    <property type="match status" value="5"/>
</dbReference>
<evidence type="ECO:0000256" key="10">
    <source>
        <dbReference type="ARBA" id="ARBA00022989"/>
    </source>
</evidence>
<dbReference type="InterPro" id="IPR036941">
    <property type="entry name" value="Rcpt_L-dom_sf"/>
</dbReference>
<keyword evidence="5" id="KW-0808">Transferase</keyword>
<dbReference type="SUPFAM" id="SSF56112">
    <property type="entry name" value="Protein kinase-like (PK-like)"/>
    <property type="match status" value="1"/>
</dbReference>
<dbReference type="Pfam" id="PF07714">
    <property type="entry name" value="PK_Tyr_Ser-Thr"/>
    <property type="match status" value="1"/>
</dbReference>
<accession>A0A310SA37</accession>
<dbReference type="InterPro" id="IPR000719">
    <property type="entry name" value="Prot_kinase_dom"/>
</dbReference>
<dbReference type="FunFam" id="3.80.20.20:FF:000009">
    <property type="entry name" value="Receptor protein-tyrosine kinase"/>
    <property type="match status" value="1"/>
</dbReference>
<dbReference type="Gene3D" id="3.30.200.20">
    <property type="entry name" value="Phosphorylase Kinase, domain 1"/>
    <property type="match status" value="1"/>
</dbReference>
<keyword evidence="10 19" id="KW-1133">Transmembrane helix</keyword>
<dbReference type="InterPro" id="IPR008266">
    <property type="entry name" value="Tyr_kinase_AS"/>
</dbReference>
<dbReference type="InterPro" id="IPR032778">
    <property type="entry name" value="GF_recep_IV"/>
</dbReference>
<keyword evidence="3" id="KW-0217">Developmental protein</keyword>
<dbReference type="Proteomes" id="UP000250275">
    <property type="component" value="Unassembled WGS sequence"/>
</dbReference>
<dbReference type="SMART" id="SM00219">
    <property type="entry name" value="TyrKc"/>
    <property type="match status" value="1"/>
</dbReference>
<dbReference type="Pfam" id="PF00757">
    <property type="entry name" value="Furin-like"/>
    <property type="match status" value="1"/>
</dbReference>
<dbReference type="Gene3D" id="1.10.510.10">
    <property type="entry name" value="Transferase(Phosphotransferase) domain 1"/>
    <property type="match status" value="1"/>
</dbReference>
<sequence length="1593" mass="178958">MWPCVAAPQGAESSLTADSKAINHKAINVTPWDGYATVYNVYAPLTHPRRARYSILPAGFGLLSPARSSEDRGSCKAAVAVTPASIGMTKRRVSSSFPFTLELYKPIFPNAENDNCRSYNLITAGWFYRIRASMADMILAVLLTRKRQSMKYRCQEIETTVIKGVDILLSNEIPANFLGRSLVEIEQWHLCRKITDTGEALWTMWVATSARSTPVNGEGRQRTEVVRPVSISQSFTKCHRSWINSPALRTPFCIGTNGRLSVPSNKQHHYRNLRDRYTNCTYVDGNLEITWLQNETFDLSFLQYIREVTGYVLISHVDVQKIVLPRLQIIRGRTLFKLTIHDIEFALFVTMCQMHNLEMPALRDILNGSVGIYNNYNLCHIRTINWDEIITGPNATYSYVYNFTSPERACSPCDKSCEQGCWGEGPENCQKYSKTNCSPQCWQGRCFGPKPRECCHLFCAGGCTGPKQSDCIACKNFFDDGVCTQECPPMQKYNPTTYSWEANPDGKYAYGATCVRRCPEHLLKDNGACVRSCPPKKKAMNGECVPCDGPCPKTCKGVEKVHSGNIDSFKDCTIIEGSITILDQSFQGFQHVYRNFSFGKRYEKMHPDKLEVFSTLKEITEFLNIQGDHKDFKNLSYFRNLEVIGGRTLTEYFASLYIVKTSLVSFGLSSLKKIYSGSIAILENKNLCYAQSINWTRIKKSSEHESLLSNNRNESECIKDGLVCDEQCSDEGCWGPGPAQCLSCKNFILGNDCVQDCTAPGIYQADEKTCKVCHEECDGSCTGPNPEHCKKCKHARDGPYCVPECSSSKYYDNGQCKSCHENCVGGCDGPENNIGPNGCHSCDKAIMNGHVPEGCLQKKEPCPDGYYLEWVSLQEQGAPKPLTSKGVCRKCHPRCKKCTGYGFHEHVCQECTKYKKGEQCEDECPADHFADSDTQLCIPCFSECRGCSGPGPNQCYKCRNYKIYTDEDVDGNTTSFNCTETCPPEYPHKIFPPDSEPYCSLETVGLGFQVENELQPAILAGVAVFALAFLVVASVTMYFWRVRAKAKENTVKMTMALTGLDDNEPLRPTGVKPNLAKLRIIKEEEMRKGGILGYGAFGNVYKGVWVPEGENVKIPVAIKVLHDGTGANTSKEFLDEAYIMASVEHPNLLQLLAVCMTSQMMLVTQLMPLGCLLDFVRRFRDKIGSKALLNWCTQIARGMAYLEERRLVHRDLAARNVLVQTPNCIKITDFGLAKLLDINEEQYKAAGGKMPIKWLALECIQHRVFTHKSDVWAFGVTIWEVLTYGGRPYENVPARNVPELLEKGERLSQPAICTIDVYMIMIKCWMLDAESRPSFKELAEDFAKMSRDPGRYLAIKGDKYMRLPSYTLQDEKEMIRNLASTMDGPEALVDADEYLQPKSRAPIPPGLSVSMGSDTTTSRYCSDPLKMIGVRDCDVTDDCFDGEVNSAHQQAQVGNLKLDLPLDEDDYLMPSPQLPTNTTQYMDLIGDSKPTEMEPKRVNNGYRKYPEFLTIQAKTSLDNPEYIMSQEEGPLTPQTLGIPTPDLEKVLTNGTFGSQVRQRSSEEESDHEYYNDFDRLERELQPLKPLRKNETTV</sequence>
<dbReference type="Gene3D" id="3.80.20.20">
    <property type="entry name" value="Receptor L-domain"/>
    <property type="match status" value="2"/>
</dbReference>
<proteinExistence type="predicted"/>
<dbReference type="FunFam" id="1.10.510.10:FF:000233">
    <property type="entry name" value="receptor tyrosine-protein kinase erbB-3"/>
    <property type="match status" value="1"/>
</dbReference>
<dbReference type="GO" id="GO:0038127">
    <property type="term" value="P:ERBB signaling pathway"/>
    <property type="evidence" value="ECO:0007669"/>
    <property type="project" value="UniProtKB-ARBA"/>
</dbReference>
<dbReference type="EC" id="2.7.10.1" evidence="2"/>
<dbReference type="InterPro" id="IPR017441">
    <property type="entry name" value="Protein_kinase_ATP_BS"/>
</dbReference>
<dbReference type="InterPro" id="IPR006211">
    <property type="entry name" value="Furin-like_Cys-rich_dom"/>
</dbReference>
<dbReference type="GO" id="GO:0004714">
    <property type="term" value="F:transmembrane receptor protein tyrosine kinase activity"/>
    <property type="evidence" value="ECO:0007669"/>
    <property type="project" value="UniProtKB-EC"/>
</dbReference>
<evidence type="ECO:0000256" key="11">
    <source>
        <dbReference type="ARBA" id="ARBA00023136"/>
    </source>
</evidence>
<dbReference type="InterPro" id="IPR001245">
    <property type="entry name" value="Ser-Thr/Tyr_kinase_cat_dom"/>
</dbReference>
<dbReference type="FunFam" id="3.30.200.20:FF:000422">
    <property type="entry name" value="Receptor protein-tyrosine kinase"/>
    <property type="match status" value="1"/>
</dbReference>
<dbReference type="PROSITE" id="PS00107">
    <property type="entry name" value="PROTEIN_KINASE_ATP"/>
    <property type="match status" value="1"/>
</dbReference>
<reference evidence="21 22" key="1">
    <citation type="submission" date="2015-07" db="EMBL/GenBank/DDBJ databases">
        <title>The genome of Eufriesea mexicana.</title>
        <authorList>
            <person name="Pan H."/>
            <person name="Kapheim K."/>
        </authorList>
    </citation>
    <scope>NUCLEOTIDE SEQUENCE [LARGE SCALE GENOMIC DNA]</scope>
    <source>
        <strain evidence="21">0111107269</strain>
        <tissue evidence="21">Whole body</tissue>
    </source>
</reference>
<dbReference type="InterPro" id="IPR050122">
    <property type="entry name" value="RTK"/>
</dbReference>
<evidence type="ECO:0000256" key="6">
    <source>
        <dbReference type="ARBA" id="ARBA00022692"/>
    </source>
</evidence>
<evidence type="ECO:0000256" key="3">
    <source>
        <dbReference type="ARBA" id="ARBA00022473"/>
    </source>
</evidence>
<keyword evidence="22" id="KW-1185">Reference proteome</keyword>
<dbReference type="PROSITE" id="PS00109">
    <property type="entry name" value="PROTEIN_KINASE_TYR"/>
    <property type="match status" value="1"/>
</dbReference>
<feature type="transmembrane region" description="Helical" evidence="19">
    <location>
        <begin position="1018"/>
        <end position="1040"/>
    </location>
</feature>
<dbReference type="SUPFAM" id="SSF57184">
    <property type="entry name" value="Growth factor receptor domain"/>
    <property type="match status" value="3"/>
</dbReference>
<dbReference type="SUPFAM" id="SSF52058">
    <property type="entry name" value="L domain-like"/>
    <property type="match status" value="2"/>
</dbReference>
<protein>
    <recommendedName>
        <fullName evidence="16">Epidermal growth factor receptor</fullName>
        <ecNumber evidence="2">2.7.10.1</ecNumber>
    </recommendedName>
</protein>
<evidence type="ECO:0000256" key="12">
    <source>
        <dbReference type="ARBA" id="ARBA00023137"/>
    </source>
</evidence>
<keyword evidence="12" id="KW-0829">Tyrosine-protein kinase</keyword>
<keyword evidence="4" id="KW-0597">Phosphoprotein</keyword>
<dbReference type="InterPro" id="IPR011009">
    <property type="entry name" value="Kinase-like_dom_sf"/>
</dbReference>
<dbReference type="OrthoDB" id="6219513at2759"/>
<comment type="subcellular location">
    <subcellularLocation>
        <location evidence="1">Membrane</location>
        <topology evidence="1">Single-pass type I membrane protein</topology>
    </subcellularLocation>
</comment>
<dbReference type="Gene3D" id="2.10.220.10">
    <property type="entry name" value="Hormone Receptor, Insulin-like Growth Factor Receptor 1, Chain A, domain 2"/>
    <property type="match status" value="3"/>
</dbReference>
<evidence type="ECO:0000256" key="8">
    <source>
        <dbReference type="ARBA" id="ARBA00022777"/>
    </source>
</evidence>
<name>A0A310SA37_9HYME</name>
<dbReference type="GO" id="GO:0022008">
    <property type="term" value="P:neurogenesis"/>
    <property type="evidence" value="ECO:0007669"/>
    <property type="project" value="TreeGrafter"/>
</dbReference>
<evidence type="ECO:0000256" key="15">
    <source>
        <dbReference type="ARBA" id="ARBA00051243"/>
    </source>
</evidence>
<dbReference type="FunFam" id="2.10.220.10:FF:000001">
    <property type="entry name" value="Receptor protein-tyrosine kinase"/>
    <property type="match status" value="1"/>
</dbReference>
<dbReference type="PROSITE" id="PS50011">
    <property type="entry name" value="PROTEIN_KINASE_DOM"/>
    <property type="match status" value="1"/>
</dbReference>
<evidence type="ECO:0000313" key="21">
    <source>
        <dbReference type="EMBL" id="OAD53778.1"/>
    </source>
</evidence>
<evidence type="ECO:0000256" key="13">
    <source>
        <dbReference type="ARBA" id="ARBA00023170"/>
    </source>
</evidence>
<feature type="compositionally biased region" description="Basic and acidic residues" evidence="18">
    <location>
        <begin position="1559"/>
        <end position="1593"/>
    </location>
</feature>
<feature type="domain" description="Protein kinase" evidence="20">
    <location>
        <begin position="1086"/>
        <end position="1353"/>
    </location>
</feature>
<dbReference type="CDD" id="cd05057">
    <property type="entry name" value="PTKc_EGFR_like"/>
    <property type="match status" value="1"/>
</dbReference>
<keyword evidence="9 17" id="KW-0067">ATP-binding</keyword>
<evidence type="ECO:0000256" key="2">
    <source>
        <dbReference type="ARBA" id="ARBA00011902"/>
    </source>
</evidence>
<evidence type="ECO:0000256" key="16">
    <source>
        <dbReference type="ARBA" id="ARBA00074007"/>
    </source>
</evidence>
<organism evidence="21 22">
    <name type="scientific">Eufriesea mexicana</name>
    <dbReference type="NCBI Taxonomy" id="516756"/>
    <lineage>
        <taxon>Eukaryota</taxon>
        <taxon>Metazoa</taxon>
        <taxon>Ecdysozoa</taxon>
        <taxon>Arthropoda</taxon>
        <taxon>Hexapoda</taxon>
        <taxon>Insecta</taxon>
        <taxon>Pterygota</taxon>
        <taxon>Neoptera</taxon>
        <taxon>Endopterygota</taxon>
        <taxon>Hymenoptera</taxon>
        <taxon>Apocrita</taxon>
        <taxon>Aculeata</taxon>
        <taxon>Apoidea</taxon>
        <taxon>Anthophila</taxon>
        <taxon>Apidae</taxon>
        <taxon>Eufriesea</taxon>
    </lineage>
</organism>
<dbReference type="GO" id="GO:0005524">
    <property type="term" value="F:ATP binding"/>
    <property type="evidence" value="ECO:0007669"/>
    <property type="project" value="UniProtKB-UniRule"/>
</dbReference>
<dbReference type="GO" id="GO:0043235">
    <property type="term" value="C:receptor complex"/>
    <property type="evidence" value="ECO:0007669"/>
    <property type="project" value="TreeGrafter"/>
</dbReference>
<evidence type="ECO:0000256" key="14">
    <source>
        <dbReference type="ARBA" id="ARBA00023180"/>
    </source>
</evidence>
<dbReference type="GO" id="GO:0008284">
    <property type="term" value="P:positive regulation of cell population proliferation"/>
    <property type="evidence" value="ECO:0007669"/>
    <property type="project" value="TreeGrafter"/>
</dbReference>
<evidence type="ECO:0000256" key="1">
    <source>
        <dbReference type="ARBA" id="ARBA00004479"/>
    </source>
</evidence>
<keyword evidence="14" id="KW-0325">Glycoprotein</keyword>
<keyword evidence="6 19" id="KW-0812">Transmembrane</keyword>
<keyword evidence="11 19" id="KW-0472">Membrane</keyword>
<keyword evidence="7 17" id="KW-0547">Nucleotide-binding</keyword>
<dbReference type="InterPro" id="IPR006212">
    <property type="entry name" value="Furin_repeat"/>
</dbReference>
<dbReference type="PANTHER" id="PTHR24416:SF566">
    <property type="entry name" value="EPIDERMAL GROWTH FACTOR RECEPTOR"/>
    <property type="match status" value="1"/>
</dbReference>
<evidence type="ECO:0000256" key="18">
    <source>
        <dbReference type="SAM" id="MobiDB-lite"/>
    </source>
</evidence>
<dbReference type="FunFam" id="2.10.220.10:FF:000024">
    <property type="entry name" value="Receptor protein-tyrosine kinase"/>
    <property type="match status" value="1"/>
</dbReference>
<dbReference type="InterPro" id="IPR009030">
    <property type="entry name" value="Growth_fac_rcpt_cys_sf"/>
</dbReference>